<proteinExistence type="predicted"/>
<name>A0A6M3VYQ2_PFV2</name>
<sequence>MKVTIFFPQEGGKTVRQEVVMLETVDVRNCFEESRKMRSRFVECMYELICHELARKYADAMCGLNPECWNQMYDKYVYSQCEAMRENIEAAVKKLIIDWAELIKECGKRRDCIEAKLGGG</sequence>
<organismHost>
    <name type="scientific">Pyrobaculum arsenaticum</name>
    <dbReference type="NCBI Taxonomy" id="121277"/>
</organismHost>
<evidence type="ECO:0000313" key="2">
    <source>
        <dbReference type="Proteomes" id="UP000502572"/>
    </source>
</evidence>
<gene>
    <name evidence="1" type="ORF">PFV2_gp08</name>
</gene>
<protein>
    <submittedName>
        <fullName evidence="1">Uncharacterized protein</fullName>
    </submittedName>
</protein>
<reference evidence="1 2" key="1">
    <citation type="journal article" date="2020" name="ISME J.">
        <title>New virus isolates from Italian hydrothermal environments underscore the biogeographic pattern in archaeal virus communities.</title>
        <authorList>
            <person name="Baquero D.P."/>
            <person name="Contursi P."/>
            <person name="Piochi M."/>
            <person name="Bartolucci S."/>
            <person name="Liu Y."/>
            <person name="Cvirkaite-Krupovic V."/>
            <person name="Prangishvili D."/>
            <person name="Krupovic M."/>
        </authorList>
    </citation>
    <scope>NUCLEOTIDE SEQUENCE [LARGE SCALE GENOMIC DNA]</scope>
    <source>
        <strain evidence="1">4</strain>
    </source>
</reference>
<evidence type="ECO:0000313" key="1">
    <source>
        <dbReference type="EMBL" id="QJF12381.1"/>
    </source>
</evidence>
<keyword evidence="2" id="KW-1185">Reference proteome</keyword>
<organism evidence="1 2">
    <name type="scientific">Pyrobaculum filamentous virus 2</name>
    <name type="common">PFV2</name>
    <dbReference type="NCBI Taxonomy" id="2730621"/>
    <lineage>
        <taxon>Viruses</taxon>
        <taxon>Adnaviria</taxon>
        <taxon>Zilligvirae</taxon>
        <taxon>Taleaviricota</taxon>
        <taxon>Tokiviricetes</taxon>
        <taxon>Primavirales</taxon>
        <taxon>Tristromaviridae</taxon>
        <taxon>Alphatristromavirus</taxon>
        <taxon>Alphatristromavirus puteoliense</taxon>
    </lineage>
</organism>
<dbReference type="EMBL" id="MN876844">
    <property type="protein sequence ID" value="QJF12381.1"/>
    <property type="molecule type" value="Genomic_DNA"/>
</dbReference>
<accession>A0A6M3VYQ2</accession>
<organismHost>
    <name type="scientific">Pyrobaculum oguniense</name>
    <dbReference type="NCBI Taxonomy" id="99007"/>
</organismHost>
<dbReference type="Proteomes" id="UP000502572">
    <property type="component" value="Segment"/>
</dbReference>